<dbReference type="RefSeq" id="WP_232056187.1">
    <property type="nucleotide sequence ID" value="NZ_LR593887.1"/>
</dbReference>
<evidence type="ECO:0000313" key="4">
    <source>
        <dbReference type="Proteomes" id="UP000464378"/>
    </source>
</evidence>
<evidence type="ECO:0000313" key="3">
    <source>
        <dbReference type="EMBL" id="VIP03293.1"/>
    </source>
</evidence>
<dbReference type="InterPro" id="IPR008930">
    <property type="entry name" value="Terpenoid_cyclase/PrenylTrfase"/>
</dbReference>
<reference evidence="3" key="1">
    <citation type="submission" date="2019-04" db="EMBL/GenBank/DDBJ databases">
        <authorList>
            <consortium name="Science for Life Laboratories"/>
        </authorList>
    </citation>
    <scope>NUCLEOTIDE SEQUENCE</scope>
    <source>
        <strain evidence="3">MBLW1</strain>
    </source>
</reference>
<feature type="domain" description="Prenyltransferase alpha-alpha toroid" evidence="2">
    <location>
        <begin position="107"/>
        <end position="266"/>
    </location>
</feature>
<dbReference type="GO" id="GO:0016740">
    <property type="term" value="F:transferase activity"/>
    <property type="evidence" value="ECO:0007669"/>
    <property type="project" value="UniProtKB-KW"/>
</dbReference>
<dbReference type="AlphaFoldDB" id="A0A6C2YQ97"/>
<evidence type="ECO:0000259" key="2">
    <source>
        <dbReference type="Pfam" id="PF00432"/>
    </source>
</evidence>
<keyword evidence="3" id="KW-0808">Transferase</keyword>
<protein>
    <recommendedName>
        <fullName evidence="2">Prenyltransferase alpha-alpha toroid domain-containing protein</fullName>
    </recommendedName>
</protein>
<dbReference type="InterPro" id="IPR001330">
    <property type="entry name" value="Prenyltrans"/>
</dbReference>
<dbReference type="Gene3D" id="1.50.10.20">
    <property type="match status" value="2"/>
</dbReference>
<gene>
    <name evidence="3" type="ORF">GMBLW1_06670</name>
</gene>
<organism evidence="3">
    <name type="scientific">Tuwongella immobilis</name>
    <dbReference type="NCBI Taxonomy" id="692036"/>
    <lineage>
        <taxon>Bacteria</taxon>
        <taxon>Pseudomonadati</taxon>
        <taxon>Planctomycetota</taxon>
        <taxon>Planctomycetia</taxon>
        <taxon>Gemmatales</taxon>
        <taxon>Gemmataceae</taxon>
        <taxon>Tuwongella</taxon>
    </lineage>
</organism>
<dbReference type="EMBL" id="LR586016">
    <property type="protein sequence ID" value="VIP03293.1"/>
    <property type="molecule type" value="Genomic_DNA"/>
</dbReference>
<dbReference type="CDD" id="cd00688">
    <property type="entry name" value="ISOPREN_C2_like"/>
    <property type="match status" value="1"/>
</dbReference>
<sequence>MMWDRRLFLSSCGGAISGVSPLFAQSESEKSNDALMTPEAERAVERGLSFLATTQADDGSFGDRQLYRGNVSVTSLAALAFMAGGHQPGRGRYGSNVLRALQFVLSKEQRQPAGFLHNPIGPQQLQMYSHGFGTLFLAEVYGMIPDRELQKRTRDTLERAVQLIIRAQNSEGGWRYQPFPQMADVSVTICQIMALRSARNAGLFVPKSTVDRCVKYVMECQTPDGGFSYFRQQGPSAFARSAAGVVALYCAGIYKGKEIDRGLKYLSDYHPTQGISRRDVPEMHYYYGQYYAAQAMWTAGGKFWENWFPAIRDELVARVRQRGDGVWTDVTTCNHYATAMACIILQISNNYLPILQK</sequence>
<evidence type="ECO:0000256" key="1">
    <source>
        <dbReference type="ARBA" id="ARBA00022737"/>
    </source>
</evidence>
<keyword evidence="1" id="KW-0677">Repeat</keyword>
<name>A0A6C2YQ97_9BACT</name>
<dbReference type="KEGG" id="tim:GMBLW1_06670"/>
<dbReference type="Proteomes" id="UP000464378">
    <property type="component" value="Chromosome"/>
</dbReference>
<dbReference type="SUPFAM" id="SSF48239">
    <property type="entry name" value="Terpenoid cyclases/Protein prenyltransferases"/>
    <property type="match status" value="1"/>
</dbReference>
<dbReference type="EMBL" id="LR593887">
    <property type="protein sequence ID" value="VTS03957.1"/>
    <property type="molecule type" value="Genomic_DNA"/>
</dbReference>
<proteinExistence type="predicted"/>
<dbReference type="Pfam" id="PF00432">
    <property type="entry name" value="Prenyltrans"/>
    <property type="match status" value="1"/>
</dbReference>
<accession>A0A6C2YQ97</accession>
<keyword evidence="4" id="KW-1185">Reference proteome</keyword>
<dbReference type="InParanoid" id="A0A6C2YQ97"/>